<evidence type="ECO:0000313" key="2">
    <source>
        <dbReference type="Proteomes" id="UP000596202"/>
    </source>
</evidence>
<name>A0A9Q6Z3T6_MYROD</name>
<accession>A0A9Q6Z3T6</accession>
<evidence type="ECO:0000313" key="1">
    <source>
        <dbReference type="EMBL" id="QQU00369.1"/>
    </source>
</evidence>
<dbReference type="EMBL" id="CP068108">
    <property type="protein sequence ID" value="QQU00369.1"/>
    <property type="molecule type" value="Genomic_DNA"/>
</dbReference>
<organism evidence="1 2">
    <name type="scientific">Myroides odoratus</name>
    <name type="common">Flavobacterium odoratum</name>
    <dbReference type="NCBI Taxonomy" id="256"/>
    <lineage>
        <taxon>Bacteria</taxon>
        <taxon>Pseudomonadati</taxon>
        <taxon>Bacteroidota</taxon>
        <taxon>Flavobacteriia</taxon>
        <taxon>Flavobacteriales</taxon>
        <taxon>Flavobacteriaceae</taxon>
        <taxon>Myroides</taxon>
    </lineage>
</organism>
<dbReference type="AlphaFoldDB" id="A0A9Q6Z3T6"/>
<sequence>MSDFGSIILFGKRKGTFNDTDVQMIVDLLTKIIVGDKYPSNITEGNFAELRKWDDNSYCSIITAYYEDEDSEEIWKFAEENDIEECERIIQHLEPELAFDFYMEARMEQW</sequence>
<proteinExistence type="predicted"/>
<dbReference type="RefSeq" id="WP_002989725.1">
    <property type="nucleotide sequence ID" value="NZ_CP068108.1"/>
</dbReference>
<reference evidence="1 2" key="1">
    <citation type="submission" date="2021-01" db="EMBL/GenBank/DDBJ databases">
        <title>FDA dAtabase for Regulatory Grade micrObial Sequences (FDA-ARGOS): Supporting development and validation of Infectious Disease Dx tests.</title>
        <authorList>
            <person name="Sproer C."/>
            <person name="Gronow S."/>
            <person name="Severitt S."/>
            <person name="Schroder I."/>
            <person name="Tallon L."/>
            <person name="Sadzewicz L."/>
            <person name="Zhao X."/>
            <person name="Boylan J."/>
            <person name="Ott S."/>
            <person name="Bowen H."/>
            <person name="Vavikolanu K."/>
            <person name="Mehta A."/>
            <person name="Aluvathingal J."/>
            <person name="Nadendla S."/>
            <person name="Lowell S."/>
            <person name="Myers T."/>
            <person name="Yan Y."/>
            <person name="Sichtig H."/>
        </authorList>
    </citation>
    <scope>NUCLEOTIDE SEQUENCE [LARGE SCALE GENOMIC DNA]</scope>
    <source>
        <strain evidence="1 2">FDAARGOS_1131</strain>
    </source>
</reference>
<gene>
    <name evidence="1" type="ORF">I6I88_00935</name>
</gene>
<dbReference type="GeneID" id="93526193"/>
<protein>
    <submittedName>
        <fullName evidence="1">Uncharacterized protein</fullName>
    </submittedName>
</protein>
<dbReference type="Proteomes" id="UP000596202">
    <property type="component" value="Chromosome"/>
</dbReference>